<reference evidence="1" key="1">
    <citation type="journal article" date="2025" name="Int. J. Syst. Evol. Microbiol.">
        <title>Streptomyces citrinus sp. nov., with yellow diffusible pigment.</title>
        <authorList>
            <person name="He Y."/>
            <person name="Yang E."/>
            <person name="Xu J."/>
            <person name="Sun Y."/>
            <person name="Sun L."/>
        </authorList>
    </citation>
    <scope>NUCLEOTIDE SEQUENCE</scope>
    <source>
        <strain evidence="1">Q6</strain>
    </source>
</reference>
<organism evidence="1 2">
    <name type="scientific">Streptomyces citrinus</name>
    <dbReference type="NCBI Taxonomy" id="3118173"/>
    <lineage>
        <taxon>Bacteria</taxon>
        <taxon>Bacillati</taxon>
        <taxon>Actinomycetota</taxon>
        <taxon>Actinomycetes</taxon>
        <taxon>Kitasatosporales</taxon>
        <taxon>Streptomycetaceae</taxon>
        <taxon>Streptomyces</taxon>
    </lineage>
</organism>
<proteinExistence type="predicted"/>
<gene>
    <name evidence="1" type="ORF">V2W30_12260</name>
</gene>
<dbReference type="Proteomes" id="UP001432251">
    <property type="component" value="Chromosome"/>
</dbReference>
<name>A0ACD5AAT6_9ACTN</name>
<accession>A0ACD5AAT6</accession>
<evidence type="ECO:0000313" key="2">
    <source>
        <dbReference type="Proteomes" id="UP001432251"/>
    </source>
</evidence>
<keyword evidence="2" id="KW-1185">Reference proteome</keyword>
<sequence length="168" mass="18320">MTDIDRAREGGIGPGPTKGHTERLERPSDQERQERQERMADLGHGPDGAAAAPPVHTPTHTETFAATSGSASGAKHASGARSEIVPTEARAELEGRLRHAVTGFVDGPRAAVEEADHVLEDLTARLAETLAGRRRTLRTSWQESTDDTEQLRIALRDYRETAERLLKL</sequence>
<protein>
    <submittedName>
        <fullName evidence="1">Uncharacterized protein</fullName>
    </submittedName>
</protein>
<evidence type="ECO:0000313" key="1">
    <source>
        <dbReference type="EMBL" id="WWQ64039.1"/>
    </source>
</evidence>
<dbReference type="EMBL" id="CP146022">
    <property type="protein sequence ID" value="WWQ64039.1"/>
    <property type="molecule type" value="Genomic_DNA"/>
</dbReference>